<evidence type="ECO:0000313" key="1">
    <source>
        <dbReference type="EMBL" id="CAK7336956.1"/>
    </source>
</evidence>
<keyword evidence="2" id="KW-1185">Reference proteome</keyword>
<protein>
    <recommendedName>
        <fullName evidence="3">Protein PHLOEM PROTEIN 2-LIKE A9-like</fullName>
    </recommendedName>
</protein>
<name>A0AAV1RKI0_9ROSI</name>
<dbReference type="InterPro" id="IPR025886">
    <property type="entry name" value="PP2-like"/>
</dbReference>
<dbReference type="EMBL" id="CAWUPB010001009">
    <property type="protein sequence ID" value="CAK7336956.1"/>
    <property type="molecule type" value="Genomic_DNA"/>
</dbReference>
<dbReference type="Proteomes" id="UP001314170">
    <property type="component" value="Unassembled WGS sequence"/>
</dbReference>
<proteinExistence type="predicted"/>
<evidence type="ECO:0000313" key="2">
    <source>
        <dbReference type="Proteomes" id="UP001314170"/>
    </source>
</evidence>
<comment type="caution">
    <text evidence="1">The sequence shown here is derived from an EMBL/GenBank/DDBJ whole genome shotgun (WGS) entry which is preliminary data.</text>
</comment>
<sequence>MAEAADPAEVEYDKDNCRWRFKPRGLHITWSSDRRYWKMPEKGTDGPAELLDVCWLEINSSTPEPLSKGERYALSFKLSLQEVHSGWKNVPAFMLAKVGKKGIPNWAKINIADMNIGNVMEVPYGKLQFEVPKYAEDTTLYFGLYELWSGGWKSGLRIHEAVVEKMPVQSITLVHPR</sequence>
<dbReference type="Pfam" id="PF14299">
    <property type="entry name" value="PP2"/>
    <property type="match status" value="1"/>
</dbReference>
<accession>A0AAV1RKI0</accession>
<evidence type="ECO:0008006" key="3">
    <source>
        <dbReference type="Google" id="ProtNLM"/>
    </source>
</evidence>
<dbReference type="PANTHER" id="PTHR32278:SF2">
    <property type="entry name" value="PROTEIN PHLOEM PROTEIN 2-LIKE A9"/>
    <property type="match status" value="1"/>
</dbReference>
<reference evidence="1 2" key="1">
    <citation type="submission" date="2024-01" db="EMBL/GenBank/DDBJ databases">
        <authorList>
            <person name="Waweru B."/>
        </authorList>
    </citation>
    <scope>NUCLEOTIDE SEQUENCE [LARGE SCALE GENOMIC DNA]</scope>
</reference>
<gene>
    <name evidence="1" type="ORF">DCAF_LOCUS11982</name>
</gene>
<dbReference type="AlphaFoldDB" id="A0AAV1RKI0"/>
<organism evidence="1 2">
    <name type="scientific">Dovyalis caffra</name>
    <dbReference type="NCBI Taxonomy" id="77055"/>
    <lineage>
        <taxon>Eukaryota</taxon>
        <taxon>Viridiplantae</taxon>
        <taxon>Streptophyta</taxon>
        <taxon>Embryophyta</taxon>
        <taxon>Tracheophyta</taxon>
        <taxon>Spermatophyta</taxon>
        <taxon>Magnoliopsida</taxon>
        <taxon>eudicotyledons</taxon>
        <taxon>Gunneridae</taxon>
        <taxon>Pentapetalae</taxon>
        <taxon>rosids</taxon>
        <taxon>fabids</taxon>
        <taxon>Malpighiales</taxon>
        <taxon>Salicaceae</taxon>
        <taxon>Flacourtieae</taxon>
        <taxon>Dovyalis</taxon>
    </lineage>
</organism>
<dbReference type="PANTHER" id="PTHR32278">
    <property type="entry name" value="F-BOX DOMAIN-CONTAINING PROTEIN"/>
    <property type="match status" value="1"/>
</dbReference>